<feature type="transmembrane region" description="Helical" evidence="1">
    <location>
        <begin position="97"/>
        <end position="120"/>
    </location>
</feature>
<protein>
    <submittedName>
        <fullName evidence="2">Uncharacterized protein</fullName>
    </submittedName>
</protein>
<feature type="transmembrane region" description="Helical" evidence="1">
    <location>
        <begin position="49"/>
        <end position="69"/>
    </location>
</feature>
<sequence>MTFRQSNKSKLSNIDKFGIGTGLIGLVADLISLAGLFKVSSNSQDEPTYIWFLVLGSTIYTVAGINFFARRYFFKKIANEIEIASEQERRRLEAGTFAVTALISYPSLIFYFMFAFLAASDFENSYLYPSIFRGLVAGGFIAWLVSNISHRLVRSIYEAHDPLYALKFTTSSSRIGRNSN</sequence>
<gene>
    <name evidence="2" type="ORF">ENR64_27520</name>
</gene>
<keyword evidence="1" id="KW-0472">Membrane</keyword>
<dbReference type="AlphaFoldDB" id="A0A7C3KJF5"/>
<accession>A0A7C3KJF5</accession>
<evidence type="ECO:0000256" key="1">
    <source>
        <dbReference type="SAM" id="Phobius"/>
    </source>
</evidence>
<feature type="transmembrane region" description="Helical" evidence="1">
    <location>
        <begin position="126"/>
        <end position="145"/>
    </location>
</feature>
<keyword evidence="1" id="KW-1133">Transmembrane helix</keyword>
<name>A0A7C3KJF5_9CYAN</name>
<feature type="transmembrane region" description="Helical" evidence="1">
    <location>
        <begin position="17"/>
        <end position="37"/>
    </location>
</feature>
<comment type="caution">
    <text evidence="2">The sequence shown here is derived from an EMBL/GenBank/DDBJ whole genome shotgun (WGS) entry which is preliminary data.</text>
</comment>
<dbReference type="EMBL" id="DSRU01000409">
    <property type="protein sequence ID" value="HFN01428.1"/>
    <property type="molecule type" value="Genomic_DNA"/>
</dbReference>
<evidence type="ECO:0000313" key="2">
    <source>
        <dbReference type="EMBL" id="HFN01428.1"/>
    </source>
</evidence>
<reference evidence="2" key="1">
    <citation type="journal article" date="2020" name="mSystems">
        <title>Genome- and Community-Level Interaction Insights into Carbon Utilization and Element Cycling Functions of Hydrothermarchaeota in Hydrothermal Sediment.</title>
        <authorList>
            <person name="Zhou Z."/>
            <person name="Liu Y."/>
            <person name="Xu W."/>
            <person name="Pan J."/>
            <person name="Luo Z.H."/>
            <person name="Li M."/>
        </authorList>
    </citation>
    <scope>NUCLEOTIDE SEQUENCE [LARGE SCALE GENOMIC DNA]</scope>
    <source>
        <strain evidence="2">SpSt-418</strain>
    </source>
</reference>
<keyword evidence="1" id="KW-0812">Transmembrane</keyword>
<proteinExistence type="predicted"/>
<organism evidence="2">
    <name type="scientific">Oscillatoriales cyanobacterium SpSt-418</name>
    <dbReference type="NCBI Taxonomy" id="2282169"/>
    <lineage>
        <taxon>Bacteria</taxon>
        <taxon>Bacillati</taxon>
        <taxon>Cyanobacteriota</taxon>
        <taxon>Cyanophyceae</taxon>
        <taxon>Oscillatoriophycideae</taxon>
        <taxon>Oscillatoriales</taxon>
    </lineage>
</organism>